<dbReference type="EMBL" id="CADCWC010000156">
    <property type="protein sequence ID" value="CAA9530122.1"/>
    <property type="molecule type" value="Genomic_DNA"/>
</dbReference>
<reference evidence="2" key="1">
    <citation type="submission" date="2020-02" db="EMBL/GenBank/DDBJ databases">
        <authorList>
            <person name="Meier V. D."/>
        </authorList>
    </citation>
    <scope>NUCLEOTIDE SEQUENCE</scope>
    <source>
        <strain evidence="2">AVDCRST_MAG79</strain>
    </source>
</reference>
<evidence type="ECO:0000313" key="2">
    <source>
        <dbReference type="EMBL" id="CAA9530122.1"/>
    </source>
</evidence>
<evidence type="ECO:0000256" key="1">
    <source>
        <dbReference type="SAM" id="MobiDB-lite"/>
    </source>
</evidence>
<protein>
    <submittedName>
        <fullName evidence="2">Uncharacterized protein</fullName>
    </submittedName>
</protein>
<organism evidence="2">
    <name type="scientific">uncultured Thermoleophilia bacterium</name>
    <dbReference type="NCBI Taxonomy" id="1497501"/>
    <lineage>
        <taxon>Bacteria</taxon>
        <taxon>Bacillati</taxon>
        <taxon>Actinomycetota</taxon>
        <taxon>Thermoleophilia</taxon>
        <taxon>environmental samples</taxon>
    </lineage>
</organism>
<feature type="compositionally biased region" description="Low complexity" evidence="1">
    <location>
        <begin position="51"/>
        <end position="65"/>
    </location>
</feature>
<dbReference type="AlphaFoldDB" id="A0A6J4TR40"/>
<proteinExistence type="predicted"/>
<sequence>EPDRAAEGRGDRRAREPRGHGRRAGRDRRRGSAGDRPDGPALRAVRRRPARSSGPPAGRARPASV</sequence>
<name>A0A6J4TR40_9ACTN</name>
<gene>
    <name evidence="2" type="ORF">AVDCRST_MAG79-830</name>
</gene>
<accession>A0A6J4TR40</accession>
<feature type="compositionally biased region" description="Basic residues" evidence="1">
    <location>
        <begin position="20"/>
        <end position="29"/>
    </location>
</feature>
<feature type="non-terminal residue" evidence="2">
    <location>
        <position position="1"/>
    </location>
</feature>
<feature type="non-terminal residue" evidence="2">
    <location>
        <position position="65"/>
    </location>
</feature>
<feature type="compositionally biased region" description="Basic and acidic residues" evidence="1">
    <location>
        <begin position="1"/>
        <end position="19"/>
    </location>
</feature>
<feature type="region of interest" description="Disordered" evidence="1">
    <location>
        <begin position="1"/>
        <end position="65"/>
    </location>
</feature>